<keyword evidence="2" id="KW-1185">Reference proteome</keyword>
<dbReference type="PANTHER" id="PTHR36607:SF20">
    <property type="entry name" value="AMINOTRANSFERASE-LIKE PLANT MOBILE DOMAIN-CONTAINING PROTEIN"/>
    <property type="match status" value="1"/>
</dbReference>
<protein>
    <recommendedName>
        <fullName evidence="3">Aminotransferase-like plant mobile domain-containing protein</fullName>
    </recommendedName>
</protein>
<dbReference type="AlphaFoldDB" id="A0AAV3NNE5"/>
<dbReference type="PANTHER" id="PTHR36607">
    <property type="entry name" value="1,2-DIHYDROXY-3-KETO-5-METHYLTHIOPENTENE DIOXYGENASE 4"/>
    <property type="match status" value="1"/>
</dbReference>
<evidence type="ECO:0000313" key="2">
    <source>
        <dbReference type="Proteomes" id="UP001454036"/>
    </source>
</evidence>
<dbReference type="Proteomes" id="UP001454036">
    <property type="component" value="Unassembled WGS sequence"/>
</dbReference>
<accession>A0AAV3NNE5</accession>
<dbReference type="EMBL" id="BAABME010015223">
    <property type="protein sequence ID" value="GAA0140046.1"/>
    <property type="molecule type" value="Genomic_DNA"/>
</dbReference>
<evidence type="ECO:0008006" key="3">
    <source>
        <dbReference type="Google" id="ProtNLM"/>
    </source>
</evidence>
<evidence type="ECO:0000313" key="1">
    <source>
        <dbReference type="EMBL" id="GAA0140046.1"/>
    </source>
</evidence>
<proteinExistence type="predicted"/>
<name>A0AAV3NNE5_LITER</name>
<organism evidence="1 2">
    <name type="scientific">Lithospermum erythrorhizon</name>
    <name type="common">Purple gromwell</name>
    <name type="synonym">Lithospermum officinale var. erythrorhizon</name>
    <dbReference type="NCBI Taxonomy" id="34254"/>
    <lineage>
        <taxon>Eukaryota</taxon>
        <taxon>Viridiplantae</taxon>
        <taxon>Streptophyta</taxon>
        <taxon>Embryophyta</taxon>
        <taxon>Tracheophyta</taxon>
        <taxon>Spermatophyta</taxon>
        <taxon>Magnoliopsida</taxon>
        <taxon>eudicotyledons</taxon>
        <taxon>Gunneridae</taxon>
        <taxon>Pentapetalae</taxon>
        <taxon>asterids</taxon>
        <taxon>lamiids</taxon>
        <taxon>Boraginales</taxon>
        <taxon>Boraginaceae</taxon>
        <taxon>Boraginoideae</taxon>
        <taxon>Lithospermeae</taxon>
        <taxon>Lithospermum</taxon>
    </lineage>
</organism>
<reference evidence="1 2" key="1">
    <citation type="submission" date="2024-01" db="EMBL/GenBank/DDBJ databases">
        <title>The complete chloroplast genome sequence of Lithospermum erythrorhizon: insights into the phylogenetic relationship among Boraginaceae species and the maternal lineages of purple gromwells.</title>
        <authorList>
            <person name="Okada T."/>
            <person name="Watanabe K."/>
        </authorList>
    </citation>
    <scope>NUCLEOTIDE SEQUENCE [LARGE SCALE GENOMIC DNA]</scope>
</reference>
<sequence length="462" mass="51389">MSWTLGEPSRSYVLAGRGHTRDKPPRIYRVLREDVVAERWSWHSSIALHGLFEYTLGYWEWAKDVLSCSAAKLSTAGMYEVVHASLYIYEYSDPLVKAFVECWSPSTNTLLLPYDKLSISLWDLYKLGGLPIDGHLMDEVVPFAEYLSSSVGVPYSLVEEVYCAIFLSCCLCVFFLPLDATGSIRPSVFKMASYMAAGKTVSPAIPVLASIYRGLHLITTARYPINSGSYFPVHYLLGWMGTYLHTCLALKKYPPSPHMERYGSVDRCFPFSLSEAYQYLDKRVPYWAPQVFTDDHLDFEEDMAFFLSLCTNMVGYREDVFFLLEAYNPHHFSKQLGFSPAIPGFRLGQSVTFPSASKSHGSCKGYSAWLDSVFSTESIRPGPLGPGKGKGAPRLLSSTVPSLLEDGSVDKDPKRTKWVTTRRPDPVVVSSPAVVAAITMDAEATVVLVVKQNTILRGGGGE</sequence>
<gene>
    <name evidence="1" type="ORF">LIER_35180</name>
</gene>
<comment type="caution">
    <text evidence="1">The sequence shown here is derived from an EMBL/GenBank/DDBJ whole genome shotgun (WGS) entry which is preliminary data.</text>
</comment>